<dbReference type="AlphaFoldDB" id="A0A5J4TXB0"/>
<dbReference type="Proteomes" id="UP000324800">
    <property type="component" value="Unassembled WGS sequence"/>
</dbReference>
<dbReference type="EMBL" id="SNRW01023816">
    <property type="protein sequence ID" value="KAA6362718.1"/>
    <property type="molecule type" value="Genomic_DNA"/>
</dbReference>
<protein>
    <submittedName>
        <fullName evidence="1">Uncharacterized protein</fullName>
    </submittedName>
</protein>
<comment type="caution">
    <text evidence="1">The sequence shown here is derived from an EMBL/GenBank/DDBJ whole genome shotgun (WGS) entry which is preliminary data.</text>
</comment>
<sequence>MVYKIERDYKTEDMLRREHASLINGSETQKQRMGAAIWIDLPIFSRSIDGEKLFRQLLYARGLSSKAVDRVISNWSSQWRIHIAGLTLLVGYLRRIHQQPENLLNLEQPQIFMANYLEDAINQKCSDNSIKNQRCALAVLLKFMGYSEQQIHTDLVKQLMRKN</sequence>
<gene>
    <name evidence="1" type="ORF">EZS28_041755</name>
</gene>
<proteinExistence type="predicted"/>
<organism evidence="1 2">
    <name type="scientific">Streblomastix strix</name>
    <dbReference type="NCBI Taxonomy" id="222440"/>
    <lineage>
        <taxon>Eukaryota</taxon>
        <taxon>Metamonada</taxon>
        <taxon>Preaxostyla</taxon>
        <taxon>Oxymonadida</taxon>
        <taxon>Streblomastigidae</taxon>
        <taxon>Streblomastix</taxon>
    </lineage>
</organism>
<evidence type="ECO:0000313" key="1">
    <source>
        <dbReference type="EMBL" id="KAA6362718.1"/>
    </source>
</evidence>
<name>A0A5J4TXB0_9EUKA</name>
<reference evidence="1 2" key="1">
    <citation type="submission" date="2019-03" db="EMBL/GenBank/DDBJ databases">
        <title>Single cell metagenomics reveals metabolic interactions within the superorganism composed of flagellate Streblomastix strix and complex community of Bacteroidetes bacteria on its surface.</title>
        <authorList>
            <person name="Treitli S.C."/>
            <person name="Kolisko M."/>
            <person name="Husnik F."/>
            <person name="Keeling P."/>
            <person name="Hampl V."/>
        </authorList>
    </citation>
    <scope>NUCLEOTIDE SEQUENCE [LARGE SCALE GENOMIC DNA]</scope>
    <source>
        <strain evidence="1">ST1C</strain>
    </source>
</reference>
<evidence type="ECO:0000313" key="2">
    <source>
        <dbReference type="Proteomes" id="UP000324800"/>
    </source>
</evidence>
<accession>A0A5J4TXB0</accession>